<dbReference type="EMBL" id="BAABGL010000006">
    <property type="protein sequence ID" value="GAA4388117.1"/>
    <property type="molecule type" value="Genomic_DNA"/>
</dbReference>
<protein>
    <recommendedName>
        <fullName evidence="4">Type II toxin-antitoxin system RelE/ParE family toxin</fullName>
    </recommendedName>
</protein>
<evidence type="ECO:0000313" key="2">
    <source>
        <dbReference type="EMBL" id="GAA4388117.1"/>
    </source>
</evidence>
<name>A0ABP8JB89_9MICO</name>
<organism evidence="2 3">
    <name type="scientific">Brevibacterium pityocampae</name>
    <dbReference type="NCBI Taxonomy" id="506594"/>
    <lineage>
        <taxon>Bacteria</taxon>
        <taxon>Bacillati</taxon>
        <taxon>Actinomycetota</taxon>
        <taxon>Actinomycetes</taxon>
        <taxon>Micrococcales</taxon>
        <taxon>Brevibacteriaceae</taxon>
        <taxon>Brevibacterium</taxon>
    </lineage>
</organism>
<dbReference type="Gene3D" id="3.30.2310.20">
    <property type="entry name" value="RelE-like"/>
    <property type="match status" value="1"/>
</dbReference>
<sequence length="72" mass="7987">MNDYRVVFGRDSLSQLDDLYDYIADADSPDTALRFTNAIVDFCEGLGDFPSVVPNAMTSDRGSARSATEDEW</sequence>
<dbReference type="Pfam" id="PF05016">
    <property type="entry name" value="ParE_toxin"/>
    <property type="match status" value="1"/>
</dbReference>
<evidence type="ECO:0008006" key="4">
    <source>
        <dbReference type="Google" id="ProtNLM"/>
    </source>
</evidence>
<dbReference type="RefSeq" id="WP_345030772.1">
    <property type="nucleotide sequence ID" value="NZ_BAABGL010000006.1"/>
</dbReference>
<evidence type="ECO:0000256" key="1">
    <source>
        <dbReference type="ARBA" id="ARBA00022649"/>
    </source>
</evidence>
<keyword evidence="1" id="KW-1277">Toxin-antitoxin system</keyword>
<accession>A0ABP8JB89</accession>
<reference evidence="3" key="1">
    <citation type="journal article" date="2019" name="Int. J. Syst. Evol. Microbiol.">
        <title>The Global Catalogue of Microorganisms (GCM) 10K type strain sequencing project: providing services to taxonomists for standard genome sequencing and annotation.</title>
        <authorList>
            <consortium name="The Broad Institute Genomics Platform"/>
            <consortium name="The Broad Institute Genome Sequencing Center for Infectious Disease"/>
            <person name="Wu L."/>
            <person name="Ma J."/>
        </authorList>
    </citation>
    <scope>NUCLEOTIDE SEQUENCE [LARGE SCALE GENOMIC DNA]</scope>
    <source>
        <strain evidence="3">JCM 17808</strain>
    </source>
</reference>
<dbReference type="InterPro" id="IPR007712">
    <property type="entry name" value="RelE/ParE_toxin"/>
</dbReference>
<proteinExistence type="predicted"/>
<dbReference type="InterPro" id="IPR035093">
    <property type="entry name" value="RelE/ParE_toxin_dom_sf"/>
</dbReference>
<keyword evidence="3" id="KW-1185">Reference proteome</keyword>
<dbReference type="Proteomes" id="UP001500642">
    <property type="component" value="Unassembled WGS sequence"/>
</dbReference>
<evidence type="ECO:0000313" key="3">
    <source>
        <dbReference type="Proteomes" id="UP001500642"/>
    </source>
</evidence>
<gene>
    <name evidence="2" type="ORF">GCM10023167_12550</name>
</gene>
<comment type="caution">
    <text evidence="2">The sequence shown here is derived from an EMBL/GenBank/DDBJ whole genome shotgun (WGS) entry which is preliminary data.</text>
</comment>